<organism evidence="2 3">
    <name type="scientific">Dactylonectria estremocensis</name>
    <dbReference type="NCBI Taxonomy" id="1079267"/>
    <lineage>
        <taxon>Eukaryota</taxon>
        <taxon>Fungi</taxon>
        <taxon>Dikarya</taxon>
        <taxon>Ascomycota</taxon>
        <taxon>Pezizomycotina</taxon>
        <taxon>Sordariomycetes</taxon>
        <taxon>Hypocreomycetidae</taxon>
        <taxon>Hypocreales</taxon>
        <taxon>Nectriaceae</taxon>
        <taxon>Dactylonectria</taxon>
    </lineage>
</organism>
<feature type="non-terminal residue" evidence="2">
    <location>
        <position position="159"/>
    </location>
</feature>
<dbReference type="Proteomes" id="UP000717696">
    <property type="component" value="Unassembled WGS sequence"/>
</dbReference>
<evidence type="ECO:0000313" key="3">
    <source>
        <dbReference type="Proteomes" id="UP000717696"/>
    </source>
</evidence>
<accession>A0A9P9F2Y2</accession>
<dbReference type="EMBL" id="JAGMUU010000005">
    <property type="protein sequence ID" value="KAH7151939.1"/>
    <property type="molecule type" value="Genomic_DNA"/>
</dbReference>
<protein>
    <submittedName>
        <fullName evidence="2">Uncharacterized protein</fullName>
    </submittedName>
</protein>
<reference evidence="2" key="1">
    <citation type="journal article" date="2021" name="Nat. Commun.">
        <title>Genetic determinants of endophytism in the Arabidopsis root mycobiome.</title>
        <authorList>
            <person name="Mesny F."/>
            <person name="Miyauchi S."/>
            <person name="Thiergart T."/>
            <person name="Pickel B."/>
            <person name="Atanasova L."/>
            <person name="Karlsson M."/>
            <person name="Huettel B."/>
            <person name="Barry K.W."/>
            <person name="Haridas S."/>
            <person name="Chen C."/>
            <person name="Bauer D."/>
            <person name="Andreopoulos W."/>
            <person name="Pangilinan J."/>
            <person name="LaButti K."/>
            <person name="Riley R."/>
            <person name="Lipzen A."/>
            <person name="Clum A."/>
            <person name="Drula E."/>
            <person name="Henrissat B."/>
            <person name="Kohler A."/>
            <person name="Grigoriev I.V."/>
            <person name="Martin F.M."/>
            <person name="Hacquard S."/>
        </authorList>
    </citation>
    <scope>NUCLEOTIDE SEQUENCE</scope>
    <source>
        <strain evidence="2">MPI-CAGE-AT-0021</strain>
    </source>
</reference>
<feature type="compositionally biased region" description="Basic residues" evidence="1">
    <location>
        <begin position="58"/>
        <end position="72"/>
    </location>
</feature>
<feature type="compositionally biased region" description="Polar residues" evidence="1">
    <location>
        <begin position="77"/>
        <end position="91"/>
    </location>
</feature>
<gene>
    <name evidence="2" type="ORF">B0J13DRAFT_547223</name>
</gene>
<evidence type="ECO:0000256" key="1">
    <source>
        <dbReference type="SAM" id="MobiDB-lite"/>
    </source>
</evidence>
<name>A0A9P9F2Y2_9HYPO</name>
<comment type="caution">
    <text evidence="2">The sequence shown here is derived from an EMBL/GenBank/DDBJ whole genome shotgun (WGS) entry which is preliminary data.</text>
</comment>
<feature type="region of interest" description="Disordered" evidence="1">
    <location>
        <begin position="52"/>
        <end position="101"/>
    </location>
</feature>
<keyword evidence="3" id="KW-1185">Reference proteome</keyword>
<feature type="compositionally biased region" description="Basic and acidic residues" evidence="1">
    <location>
        <begin position="92"/>
        <end position="101"/>
    </location>
</feature>
<evidence type="ECO:0000313" key="2">
    <source>
        <dbReference type="EMBL" id="KAH7151939.1"/>
    </source>
</evidence>
<proteinExistence type="predicted"/>
<dbReference type="AlphaFoldDB" id="A0A9P9F2Y2"/>
<sequence length="159" mass="17759">MTSPVLLSTTQHDSNSMEIDNPAMDLLADELAKFSVTRRDLDRNIRQHSRFCVERSTRRGPKRRSSRPRRSPINHGRYSNPSCPKQKTAASSHDEAARDAFHRDHAPTCQGAGMEAGEAAGEPLIPIHYLDLTDDRKSLETILSESVVIYVEASSCQDL</sequence>